<sequence>MAEDQKSIEKADMKPGDVEVQQSNGQASDGALHGKQSGQISEAKPEWFVSSDNSFRFDFMLSEINPEVAGTPLEAVPGVSGAEQTETNVKPAEQENWNGALSFAASGQEPKFAFNFTIPDEDCPLVPLVPTSQHTEGTADGEVLSNSLPTESAGMLRVSASQKPELIQTTGSTPKEDRSHVTLKIPQPEAAPGDETVTEKSTAGGAAQKKKKKKKQKTSVSKKEIEETEINRKAKAEANRCQNKNTSHQDETSQQSDDQLWKEVDWCVEQLELGLKTQKSTPKQVEEALRVIKTLRNGKAPLVKKRQLMRAMFGDYRKKMEEERCKELKLMETAVKSARVVEVKGDIRNKNCQFIQKRSGACRKSRDSAGSPLESPRTLNTGSFKFATSQEEFRFNFL</sequence>
<evidence type="ECO:0000313" key="4">
    <source>
        <dbReference type="Proteomes" id="UP001623348"/>
    </source>
</evidence>
<name>A0ABC9XEZ4_GRUJA</name>
<comment type="caution">
    <text evidence="3">The sequence shown here is derived from an EMBL/GenBank/DDBJ whole genome shotgun (WGS) entry which is preliminary data.</text>
</comment>
<organism evidence="3 4">
    <name type="scientific">Grus japonensis</name>
    <name type="common">Japanese crane</name>
    <name type="synonym">Red-crowned crane</name>
    <dbReference type="NCBI Taxonomy" id="30415"/>
    <lineage>
        <taxon>Eukaryota</taxon>
        <taxon>Metazoa</taxon>
        <taxon>Chordata</taxon>
        <taxon>Craniata</taxon>
        <taxon>Vertebrata</taxon>
        <taxon>Euteleostomi</taxon>
        <taxon>Archelosauria</taxon>
        <taxon>Archosauria</taxon>
        <taxon>Dinosauria</taxon>
        <taxon>Saurischia</taxon>
        <taxon>Theropoda</taxon>
        <taxon>Coelurosauria</taxon>
        <taxon>Aves</taxon>
        <taxon>Neognathae</taxon>
        <taxon>Neoaves</taxon>
        <taxon>Gruiformes</taxon>
        <taxon>Gruidae</taxon>
        <taxon>Grus</taxon>
    </lineage>
</organism>
<dbReference type="AlphaFoldDB" id="A0ABC9XEZ4"/>
<proteinExistence type="inferred from homology"/>
<keyword evidence="4" id="KW-1185">Reference proteome</keyword>
<accession>A0ABC9XEZ4</accession>
<dbReference type="Pfam" id="PF15393">
    <property type="entry name" value="DUF4615"/>
    <property type="match status" value="1"/>
</dbReference>
<evidence type="ECO:0000256" key="1">
    <source>
        <dbReference type="ARBA" id="ARBA00005707"/>
    </source>
</evidence>
<feature type="compositionally biased region" description="Basic and acidic residues" evidence="2">
    <location>
        <begin position="1"/>
        <end position="17"/>
    </location>
</feature>
<protein>
    <submittedName>
        <fullName evidence="3">N-acetylglucosamine-6-phosphate deacetylase</fullName>
    </submittedName>
</protein>
<dbReference type="PANTHER" id="PTHR13602:SF2">
    <property type="entry name" value="UPF0488 PROTEIN C8ORF33"/>
    <property type="match status" value="1"/>
</dbReference>
<dbReference type="InterPro" id="IPR029274">
    <property type="entry name" value="DUF4615"/>
</dbReference>
<feature type="region of interest" description="Disordered" evidence="2">
    <location>
        <begin position="127"/>
        <end position="256"/>
    </location>
</feature>
<feature type="compositionally biased region" description="Polar residues" evidence="2">
    <location>
        <begin position="240"/>
        <end position="256"/>
    </location>
</feature>
<gene>
    <name evidence="3" type="ORF">GRJ2_002091100</name>
</gene>
<feature type="region of interest" description="Disordered" evidence="2">
    <location>
        <begin position="1"/>
        <end position="45"/>
    </location>
</feature>
<dbReference type="Proteomes" id="UP001623348">
    <property type="component" value="Unassembled WGS sequence"/>
</dbReference>
<comment type="similarity">
    <text evidence="1">Belongs to the UPF0488 family.</text>
</comment>
<reference evidence="3 4" key="1">
    <citation type="submission" date="2024-06" db="EMBL/GenBank/DDBJ databases">
        <title>The draft genome of Grus japonensis, version 3.</title>
        <authorList>
            <person name="Nabeshima K."/>
            <person name="Suzuki S."/>
            <person name="Onuma M."/>
        </authorList>
    </citation>
    <scope>NUCLEOTIDE SEQUENCE [LARGE SCALE GENOMIC DNA]</scope>
    <source>
        <strain evidence="3 4">451A</strain>
    </source>
</reference>
<evidence type="ECO:0000256" key="2">
    <source>
        <dbReference type="SAM" id="MobiDB-lite"/>
    </source>
</evidence>
<dbReference type="PANTHER" id="PTHR13602">
    <property type="entry name" value="UPF0488 PROTEIN C8ORF33"/>
    <property type="match status" value="1"/>
</dbReference>
<feature type="compositionally biased region" description="Basic and acidic residues" evidence="2">
    <location>
        <begin position="221"/>
        <end position="238"/>
    </location>
</feature>
<feature type="compositionally biased region" description="Polar residues" evidence="2">
    <location>
        <begin position="159"/>
        <end position="173"/>
    </location>
</feature>
<dbReference type="EMBL" id="BAAFJT010000015">
    <property type="protein sequence ID" value="GAB0196258.1"/>
    <property type="molecule type" value="Genomic_DNA"/>
</dbReference>
<feature type="compositionally biased region" description="Basic residues" evidence="2">
    <location>
        <begin position="208"/>
        <end position="217"/>
    </location>
</feature>
<evidence type="ECO:0000313" key="3">
    <source>
        <dbReference type="EMBL" id="GAB0196258.1"/>
    </source>
</evidence>